<keyword evidence="6 7" id="KW-0998">Cell outer membrane</keyword>
<keyword evidence="3 7" id="KW-1134">Transmembrane beta strand</keyword>
<reference evidence="10 11" key="2">
    <citation type="submission" date="2008-10" db="EMBL/GenBank/DDBJ databases">
        <authorList>
            <person name="Fulton L."/>
            <person name="Clifton S."/>
            <person name="Fulton B."/>
            <person name="Xu J."/>
            <person name="Minx P."/>
            <person name="Pepin K.H."/>
            <person name="Johnson M."/>
            <person name="Thiruvilangam P."/>
            <person name="Bhonagiri V."/>
            <person name="Nash W.E."/>
            <person name="Mardis E.R."/>
            <person name="Wilson R.K."/>
        </authorList>
    </citation>
    <scope>NUCLEOTIDE SEQUENCE [LARGE SCALE GENOMIC DNA]</scope>
    <source>
        <strain evidence="10 11">DSM 17855</strain>
    </source>
</reference>
<evidence type="ECO:0000313" key="10">
    <source>
        <dbReference type="EMBL" id="EEB23073.1"/>
    </source>
</evidence>
<dbReference type="SUPFAM" id="SSF49464">
    <property type="entry name" value="Carboxypeptidase regulatory domain-like"/>
    <property type="match status" value="1"/>
</dbReference>
<dbReference type="FunFam" id="2.60.40.1120:FF:000003">
    <property type="entry name" value="Outer membrane protein Omp121"/>
    <property type="match status" value="1"/>
</dbReference>
<accession>B6W4H6</accession>
<comment type="subcellular location">
    <subcellularLocation>
        <location evidence="1 7">Cell outer membrane</location>
        <topology evidence="1 7">Multi-pass membrane protein</topology>
    </subcellularLocation>
</comment>
<keyword evidence="4 7" id="KW-0812">Transmembrane</keyword>
<reference evidence="10 11" key="1">
    <citation type="submission" date="2008-10" db="EMBL/GenBank/DDBJ databases">
        <title>Draft genome sequence of Bacteroides dorei (DSM 17855).</title>
        <authorList>
            <person name="Sudarsanam P."/>
            <person name="Ley R."/>
            <person name="Guruge J."/>
            <person name="Turnbaugh P.J."/>
            <person name="Mahowald M."/>
            <person name="Liep D."/>
            <person name="Gordon J."/>
        </authorList>
    </citation>
    <scope>NUCLEOTIDE SEQUENCE [LARGE SCALE GENOMIC DNA]</scope>
    <source>
        <strain evidence="10 11">DSM 17855</strain>
    </source>
</reference>
<dbReference type="NCBIfam" id="TIGR04057">
    <property type="entry name" value="SusC_RagA_signa"/>
    <property type="match status" value="1"/>
</dbReference>
<dbReference type="InterPro" id="IPR012910">
    <property type="entry name" value="Plug_dom"/>
</dbReference>
<dbReference type="InterPro" id="IPR023996">
    <property type="entry name" value="TonB-dep_OMP_SusC/RagA"/>
</dbReference>
<dbReference type="Proteomes" id="UP000004849">
    <property type="component" value="Unassembled WGS sequence"/>
</dbReference>
<dbReference type="Pfam" id="PF13715">
    <property type="entry name" value="CarbopepD_reg_2"/>
    <property type="match status" value="1"/>
</dbReference>
<evidence type="ECO:0000256" key="2">
    <source>
        <dbReference type="ARBA" id="ARBA00022448"/>
    </source>
</evidence>
<dbReference type="Gene3D" id="2.40.170.20">
    <property type="entry name" value="TonB-dependent receptor, beta-barrel domain"/>
    <property type="match status" value="1"/>
</dbReference>
<keyword evidence="2 7" id="KW-0813">Transport</keyword>
<dbReference type="InterPro" id="IPR023997">
    <property type="entry name" value="TonB-dep_OMP_SusC/RagA_CS"/>
</dbReference>
<feature type="chain" id="PRO_5002849238" description="TonB-dependent receptor plug domain-containing protein" evidence="8">
    <location>
        <begin position="42"/>
        <end position="1071"/>
    </location>
</feature>
<keyword evidence="5 7" id="KW-0472">Membrane</keyword>
<feature type="domain" description="TonB-dependent receptor plug" evidence="9">
    <location>
        <begin position="148"/>
        <end position="254"/>
    </location>
</feature>
<dbReference type="SUPFAM" id="SSF56935">
    <property type="entry name" value="Porins"/>
    <property type="match status" value="1"/>
</dbReference>
<gene>
    <name evidence="10" type="ORF">BACDOR_04476</name>
</gene>
<dbReference type="InterPro" id="IPR039426">
    <property type="entry name" value="TonB-dep_rcpt-like"/>
</dbReference>
<dbReference type="Gene3D" id="2.60.40.1120">
    <property type="entry name" value="Carboxypeptidase-like, regulatory domain"/>
    <property type="match status" value="1"/>
</dbReference>
<dbReference type="PROSITE" id="PS52016">
    <property type="entry name" value="TONB_DEPENDENT_REC_3"/>
    <property type="match status" value="1"/>
</dbReference>
<organism evidence="10 11">
    <name type="scientific">Phocaeicola dorei DSM 17855</name>
    <dbReference type="NCBI Taxonomy" id="483217"/>
    <lineage>
        <taxon>Bacteria</taxon>
        <taxon>Pseudomonadati</taxon>
        <taxon>Bacteroidota</taxon>
        <taxon>Bacteroidia</taxon>
        <taxon>Bacteroidales</taxon>
        <taxon>Bacteroidaceae</taxon>
        <taxon>Phocaeicola</taxon>
    </lineage>
</organism>
<comment type="similarity">
    <text evidence="7">Belongs to the TonB-dependent receptor family.</text>
</comment>
<evidence type="ECO:0000256" key="4">
    <source>
        <dbReference type="ARBA" id="ARBA00022692"/>
    </source>
</evidence>
<proteinExistence type="inferred from homology"/>
<dbReference type="EMBL" id="ABWZ01000080">
    <property type="protein sequence ID" value="EEB23073.1"/>
    <property type="molecule type" value="Genomic_DNA"/>
</dbReference>
<dbReference type="NCBIfam" id="TIGR04056">
    <property type="entry name" value="OMP_RagA_SusC"/>
    <property type="match status" value="1"/>
</dbReference>
<keyword evidence="8" id="KW-0732">Signal</keyword>
<name>B6W4H6_9BACT</name>
<dbReference type="FunFam" id="2.170.130.10:FF:000009">
    <property type="entry name" value="SusC/RagA family TonB-linked outer membrane protein"/>
    <property type="match status" value="1"/>
</dbReference>
<evidence type="ECO:0000256" key="3">
    <source>
        <dbReference type="ARBA" id="ARBA00022452"/>
    </source>
</evidence>
<dbReference type="AlphaFoldDB" id="B6W4H6"/>
<dbReference type="InterPro" id="IPR036942">
    <property type="entry name" value="Beta-barrel_TonB_sf"/>
</dbReference>
<evidence type="ECO:0000256" key="6">
    <source>
        <dbReference type="ARBA" id="ARBA00023237"/>
    </source>
</evidence>
<dbReference type="InterPro" id="IPR037066">
    <property type="entry name" value="Plug_dom_sf"/>
</dbReference>
<dbReference type="GO" id="GO:0009279">
    <property type="term" value="C:cell outer membrane"/>
    <property type="evidence" value="ECO:0007669"/>
    <property type="project" value="UniProtKB-SubCell"/>
</dbReference>
<evidence type="ECO:0000256" key="8">
    <source>
        <dbReference type="SAM" id="SignalP"/>
    </source>
</evidence>
<evidence type="ECO:0000313" key="11">
    <source>
        <dbReference type="Proteomes" id="UP000004849"/>
    </source>
</evidence>
<feature type="signal peptide" evidence="8">
    <location>
        <begin position="1"/>
        <end position="41"/>
    </location>
</feature>
<evidence type="ECO:0000256" key="7">
    <source>
        <dbReference type="PROSITE-ProRule" id="PRU01360"/>
    </source>
</evidence>
<evidence type="ECO:0000256" key="1">
    <source>
        <dbReference type="ARBA" id="ARBA00004571"/>
    </source>
</evidence>
<dbReference type="InterPro" id="IPR008969">
    <property type="entry name" value="CarboxyPept-like_regulatory"/>
</dbReference>
<evidence type="ECO:0000259" key="9">
    <source>
        <dbReference type="Pfam" id="PF07715"/>
    </source>
</evidence>
<protein>
    <recommendedName>
        <fullName evidence="9">TonB-dependent receptor plug domain-containing protein</fullName>
    </recommendedName>
</protein>
<dbReference type="Gene3D" id="2.170.130.10">
    <property type="entry name" value="TonB-dependent receptor, plug domain"/>
    <property type="match status" value="1"/>
</dbReference>
<sequence>MRKDMKKCPNQTLSYGIRRTPIVLGLSAALCMPAAFSYANAGGRMDSESVQSVLQTHTVKGTIVDETGEPLIGVSVIVKGQSTVGTITDFDGNFVLDIPTGKGMLEVSYIGYKTQTVTIGKNTQITIKMEPDTQALEEVVVIGYGAVKKRDLTGAVSSVKNEDITLTPATNPMQALQGRVAGLDITQASGQPGEGPKLQLRGTRSFTASGDPMFIIDGMPGDYSTLNPNDIESIEVLKDASSTAVYGAAGANGVIIITTKSGKAGKININLNAYVGFNGWATVPEMRSGDSYINVLREANQIAGTYSTDEALFSSPEAYKAHLNGQYIDWADELLQTGVTQNYSLSVSGGTEKTKAYFSLNFSDEQGQFTGDNYKVYSTNMRIDHEIKKWLSVGVNMQGSYVYRNKAYSRFINSLVSVPLGTVYNEDGSINVTPVPGDGNTINLLLNQDKSVYRDNNQNFKLFLNPYIEIRPFKGMTIQSRLNASLGYDKKNYFQGIGSYQYYASDGPNASGTSASVYAQIDQNRSYNYKWENIFTYNFNIKKDHEFTVTAVTSWEHNQTDKSWQKQDNIKNNSYLWHNMDGTGIVYSNYTMSKGLGLVGRINYSYLGKYLFSASVRQDGSSRLAKGNKWSTFPAVSLGWRISDEKFMQGTSNWMNNLKLRLGYGVTGAASIDPYSSVATVELDGYYSLGGQKTNSYKFSENVANADLTWERSHNWNIGLDASFFNNRIDLSADYYITNTDGVIWKQNLPVVNGAYNASKLYYMSKNIAKTQNHGLELTLNTRNIVNKEFTWTSALTFTLNNEKVKSLIGGTADHVKNEDYYLSIGYPVNSFYAPKIDGMWQLGEETDAAAFGCAPGDIKINVPGMIKEADGKFYKVGDDGQPLTDKNGDIIYYTKDNKYTYSDADSQVLGHNAPKWTMGFQNSFTYKNFDLTIYAYFRWGQMINYEMLGWYDSTGKGNFPTYFNYWTESNPSNDFPALNANRETKSYIGYGSLNYVDGSFFKIKNITLGYTFPERLLKNAGISKCRLYATITNPLTVAKSHLLKDYDPEMNGALKYPLSKQLVFGVNVSF</sequence>
<evidence type="ECO:0000256" key="5">
    <source>
        <dbReference type="ARBA" id="ARBA00023136"/>
    </source>
</evidence>
<dbReference type="HOGENOM" id="CLU_004317_0_1_10"/>
<dbReference type="Pfam" id="PF07715">
    <property type="entry name" value="Plug"/>
    <property type="match status" value="1"/>
</dbReference>